<reference evidence="1 2" key="1">
    <citation type="journal article" date="2009" name="Int. J. Syst. Evol. Microbiol.">
        <title>Paenibacillus contaminans sp. nov., isolated from a contaminated laboratory plate.</title>
        <authorList>
            <person name="Chou J.H."/>
            <person name="Lee J.H."/>
            <person name="Lin M.C."/>
            <person name="Chang P.S."/>
            <person name="Arun A.B."/>
            <person name="Young C.C."/>
            <person name="Chen W.M."/>
        </authorList>
    </citation>
    <scope>NUCLEOTIDE SEQUENCE [LARGE SCALE GENOMIC DNA]</scope>
    <source>
        <strain evidence="1 2">CKOBP-6</strain>
    </source>
</reference>
<dbReference type="EMBL" id="QMFB01000025">
    <property type="protein sequence ID" value="RAV14819.1"/>
    <property type="molecule type" value="Genomic_DNA"/>
</dbReference>
<comment type="caution">
    <text evidence="1">The sequence shown here is derived from an EMBL/GenBank/DDBJ whole genome shotgun (WGS) entry which is preliminary data.</text>
</comment>
<keyword evidence="2" id="KW-1185">Reference proteome</keyword>
<evidence type="ECO:0000313" key="2">
    <source>
        <dbReference type="Proteomes" id="UP000250369"/>
    </source>
</evidence>
<dbReference type="OrthoDB" id="1730007at2"/>
<evidence type="ECO:0008006" key="3">
    <source>
        <dbReference type="Google" id="ProtNLM"/>
    </source>
</evidence>
<gene>
    <name evidence="1" type="ORF">DQG23_30775</name>
</gene>
<sequence>MANESKRSVKITGTGSASGGVFHHVRIMGEGRVHGDIACEDFKCMGNCMVGGTLQTRRYRLQGEAVIGGDMQAGILTGHGQIQVKGNIRGQSIKLTGQLTAGGACEADKLKVNGAIDIRGLVNAEQLDISLFGPCRAKEIGGGRITVRRSKWIAVKQMLSPHGNAELQADCIEGDDIYLEHTKADSVRGNHVKIGPGCHIALVEYRDTLQTSKSATVLQERKMLSV</sequence>
<accession>A0A329M3S6</accession>
<dbReference type="AlphaFoldDB" id="A0A329M3S6"/>
<proteinExistence type="predicted"/>
<organism evidence="1 2">
    <name type="scientific">Paenibacillus contaminans</name>
    <dbReference type="NCBI Taxonomy" id="450362"/>
    <lineage>
        <taxon>Bacteria</taxon>
        <taxon>Bacillati</taxon>
        <taxon>Bacillota</taxon>
        <taxon>Bacilli</taxon>
        <taxon>Bacillales</taxon>
        <taxon>Paenibacillaceae</taxon>
        <taxon>Paenibacillus</taxon>
    </lineage>
</organism>
<protein>
    <recommendedName>
        <fullName evidence="3">Bactofilin</fullName>
    </recommendedName>
</protein>
<name>A0A329M3S6_9BACL</name>
<evidence type="ECO:0000313" key="1">
    <source>
        <dbReference type="EMBL" id="RAV14819.1"/>
    </source>
</evidence>
<dbReference type="RefSeq" id="WP_113034865.1">
    <property type="nucleotide sequence ID" value="NZ_QMFB01000025.1"/>
</dbReference>
<dbReference type="Proteomes" id="UP000250369">
    <property type="component" value="Unassembled WGS sequence"/>
</dbReference>